<feature type="transmembrane region" description="Helical" evidence="1">
    <location>
        <begin position="65"/>
        <end position="91"/>
    </location>
</feature>
<protein>
    <submittedName>
        <fullName evidence="2">Uncharacterized protein</fullName>
    </submittedName>
</protein>
<keyword evidence="1" id="KW-0472">Membrane</keyword>
<dbReference type="Proteomes" id="UP001148313">
    <property type="component" value="Unassembled WGS sequence"/>
</dbReference>
<dbReference type="RefSeq" id="WP_271090160.1">
    <property type="nucleotide sequence ID" value="NZ_JAPJZH010000008.1"/>
</dbReference>
<evidence type="ECO:0000313" key="3">
    <source>
        <dbReference type="Proteomes" id="UP001148313"/>
    </source>
</evidence>
<evidence type="ECO:0000313" key="2">
    <source>
        <dbReference type="EMBL" id="MDA4846412.1"/>
    </source>
</evidence>
<keyword evidence="3" id="KW-1185">Reference proteome</keyword>
<keyword evidence="1" id="KW-0812">Transmembrane</keyword>
<reference evidence="2" key="1">
    <citation type="submission" date="2022-11" db="EMBL/GenBank/DDBJ databases">
        <title>Hoeflea poritis sp. nov., isolated from scleractinian coral Porites lutea.</title>
        <authorList>
            <person name="Zhang G."/>
            <person name="Wei Q."/>
            <person name="Cai L."/>
        </authorList>
    </citation>
    <scope>NUCLEOTIDE SEQUENCE</scope>
    <source>
        <strain evidence="2">E7-10</strain>
    </source>
</reference>
<evidence type="ECO:0000256" key="1">
    <source>
        <dbReference type="SAM" id="Phobius"/>
    </source>
</evidence>
<proteinExistence type="predicted"/>
<sequence length="95" mass="10331">MKIVQSQLETELIVSEKERALAKIVGDTMPLFRKANNVLLIILGIALAVDIIYLWSGYIEADQRIISSTVIVTLIGATAAEISVIILAAIAKFPH</sequence>
<dbReference type="EMBL" id="JAPJZH010000008">
    <property type="protein sequence ID" value="MDA4846412.1"/>
    <property type="molecule type" value="Genomic_DNA"/>
</dbReference>
<name>A0ABT4VQP4_9HYPH</name>
<feature type="transmembrane region" description="Helical" evidence="1">
    <location>
        <begin position="38"/>
        <end position="59"/>
    </location>
</feature>
<organism evidence="2 3">
    <name type="scientific">Hoeflea poritis</name>
    <dbReference type="NCBI Taxonomy" id="2993659"/>
    <lineage>
        <taxon>Bacteria</taxon>
        <taxon>Pseudomonadati</taxon>
        <taxon>Pseudomonadota</taxon>
        <taxon>Alphaproteobacteria</taxon>
        <taxon>Hyphomicrobiales</taxon>
        <taxon>Rhizobiaceae</taxon>
        <taxon>Hoeflea</taxon>
    </lineage>
</organism>
<comment type="caution">
    <text evidence="2">The sequence shown here is derived from an EMBL/GenBank/DDBJ whole genome shotgun (WGS) entry which is preliminary data.</text>
</comment>
<gene>
    <name evidence="2" type="ORF">OOZ53_13685</name>
</gene>
<keyword evidence="1" id="KW-1133">Transmembrane helix</keyword>
<accession>A0ABT4VQP4</accession>